<dbReference type="GO" id="GO:0015074">
    <property type="term" value="P:DNA integration"/>
    <property type="evidence" value="ECO:0007669"/>
    <property type="project" value="UniProtKB-KW"/>
</dbReference>
<name>A0A1G1ZPD7_9BACT</name>
<dbReference type="Gene3D" id="1.10.150.130">
    <property type="match status" value="1"/>
</dbReference>
<dbReference type="Pfam" id="PF00589">
    <property type="entry name" value="Phage_integrase"/>
    <property type="match status" value="1"/>
</dbReference>
<dbReference type="GO" id="GO:0006310">
    <property type="term" value="P:DNA recombination"/>
    <property type="evidence" value="ECO:0007669"/>
    <property type="project" value="UniProtKB-KW"/>
</dbReference>
<dbReference type="NCBIfam" id="NF040815">
    <property type="entry name" value="recomb_XerA_Arch"/>
    <property type="match status" value="1"/>
</dbReference>
<evidence type="ECO:0008006" key="10">
    <source>
        <dbReference type="Google" id="ProtNLM"/>
    </source>
</evidence>
<dbReference type="EMBL" id="MHJI01000004">
    <property type="protein sequence ID" value="OGY66464.1"/>
    <property type="molecule type" value="Genomic_DNA"/>
</dbReference>
<dbReference type="Pfam" id="PF02899">
    <property type="entry name" value="Phage_int_SAM_1"/>
    <property type="match status" value="1"/>
</dbReference>
<evidence type="ECO:0000313" key="8">
    <source>
        <dbReference type="EMBL" id="OGY66464.1"/>
    </source>
</evidence>
<dbReference type="PROSITE" id="PS51900">
    <property type="entry name" value="CB"/>
    <property type="match status" value="1"/>
</dbReference>
<dbReference type="CDD" id="cd00798">
    <property type="entry name" value="INT_XerDC_C"/>
    <property type="match status" value="1"/>
</dbReference>
<dbReference type="InterPro" id="IPR011010">
    <property type="entry name" value="DNA_brk_join_enz"/>
</dbReference>
<keyword evidence="2" id="KW-0229">DNA integration</keyword>
<dbReference type="STRING" id="1798406.A3A04_01130"/>
<sequence length="307" mass="35763">MPDIKSLLVDYLNYLEVEKNYSPKTRENYGRYLSLFLKKTNAKNPKDLSLSSIQDFRLFLARQKNKKGEPFKKSTQSYYIIALRNFIRYLRIHDIQGIAVEKIELPKTPMRQIDIIHYEDMERLLRAPEGRTDIRSLRDHAILETLFSTGLRISELCSLDRYIDLHRGEISVRGKGNKLRVVFLSENAKHLIKKYLEKRGDPDPALFVSIGKAKVPKILGRITPRAIQRLLITWAKKAGIDRRVTPHQLRHQFATDLLMNGADLRSVQELLGHQNISTTQVYTHVTNKALREIHTTFHGRRRKSPRT</sequence>
<evidence type="ECO:0000313" key="9">
    <source>
        <dbReference type="Proteomes" id="UP000178517"/>
    </source>
</evidence>
<evidence type="ECO:0000259" key="6">
    <source>
        <dbReference type="PROSITE" id="PS51898"/>
    </source>
</evidence>
<evidence type="ECO:0000259" key="7">
    <source>
        <dbReference type="PROSITE" id="PS51900"/>
    </source>
</evidence>
<accession>A0A1G1ZPD7</accession>
<dbReference type="InterPro" id="IPR050090">
    <property type="entry name" value="Tyrosine_recombinase_XerCD"/>
</dbReference>
<protein>
    <recommendedName>
        <fullName evidence="10">Tyrosine recombinase XerC</fullName>
    </recommendedName>
</protein>
<comment type="similarity">
    <text evidence="1">Belongs to the 'phage' integrase family.</text>
</comment>
<evidence type="ECO:0000256" key="3">
    <source>
        <dbReference type="ARBA" id="ARBA00023125"/>
    </source>
</evidence>
<feature type="domain" description="Tyr recombinase" evidence="6">
    <location>
        <begin position="111"/>
        <end position="295"/>
    </location>
</feature>
<proteinExistence type="inferred from homology"/>
<dbReference type="InterPro" id="IPR044068">
    <property type="entry name" value="CB"/>
</dbReference>
<dbReference type="AlphaFoldDB" id="A0A1G1ZPD7"/>
<evidence type="ECO:0000256" key="1">
    <source>
        <dbReference type="ARBA" id="ARBA00008857"/>
    </source>
</evidence>
<evidence type="ECO:0000256" key="5">
    <source>
        <dbReference type="PROSITE-ProRule" id="PRU01248"/>
    </source>
</evidence>
<dbReference type="InterPro" id="IPR004107">
    <property type="entry name" value="Integrase_SAM-like_N"/>
</dbReference>
<evidence type="ECO:0000256" key="4">
    <source>
        <dbReference type="ARBA" id="ARBA00023172"/>
    </source>
</evidence>
<gene>
    <name evidence="8" type="ORF">A3A04_01130</name>
</gene>
<keyword evidence="3 5" id="KW-0238">DNA-binding</keyword>
<dbReference type="InterPro" id="IPR010998">
    <property type="entry name" value="Integrase_recombinase_N"/>
</dbReference>
<keyword evidence="4" id="KW-0233">DNA recombination</keyword>
<evidence type="ECO:0000256" key="2">
    <source>
        <dbReference type="ARBA" id="ARBA00022908"/>
    </source>
</evidence>
<feature type="domain" description="Core-binding (CB)" evidence="7">
    <location>
        <begin position="2"/>
        <end position="91"/>
    </location>
</feature>
<organism evidence="8 9">
    <name type="scientific">Candidatus Harrisonbacteria bacterium RIFCSPLOWO2_01_FULL_40_28</name>
    <dbReference type="NCBI Taxonomy" id="1798406"/>
    <lineage>
        <taxon>Bacteria</taxon>
        <taxon>Candidatus Harrisoniibacteriota</taxon>
    </lineage>
</organism>
<dbReference type="PROSITE" id="PS51898">
    <property type="entry name" value="TYR_RECOMBINASE"/>
    <property type="match status" value="1"/>
</dbReference>
<dbReference type="GO" id="GO:0003677">
    <property type="term" value="F:DNA binding"/>
    <property type="evidence" value="ECO:0007669"/>
    <property type="project" value="UniProtKB-UniRule"/>
</dbReference>
<dbReference type="Gene3D" id="1.10.443.10">
    <property type="entry name" value="Intergrase catalytic core"/>
    <property type="match status" value="1"/>
</dbReference>
<dbReference type="PANTHER" id="PTHR30349">
    <property type="entry name" value="PHAGE INTEGRASE-RELATED"/>
    <property type="match status" value="1"/>
</dbReference>
<dbReference type="Proteomes" id="UP000178517">
    <property type="component" value="Unassembled WGS sequence"/>
</dbReference>
<dbReference type="PANTHER" id="PTHR30349:SF41">
    <property type="entry name" value="INTEGRASE_RECOMBINASE PROTEIN MJ0367-RELATED"/>
    <property type="match status" value="1"/>
</dbReference>
<dbReference type="InterPro" id="IPR002104">
    <property type="entry name" value="Integrase_catalytic"/>
</dbReference>
<reference evidence="8 9" key="1">
    <citation type="journal article" date="2016" name="Nat. Commun.">
        <title>Thousands of microbial genomes shed light on interconnected biogeochemical processes in an aquifer system.</title>
        <authorList>
            <person name="Anantharaman K."/>
            <person name="Brown C.T."/>
            <person name="Hug L.A."/>
            <person name="Sharon I."/>
            <person name="Castelle C.J."/>
            <person name="Probst A.J."/>
            <person name="Thomas B.C."/>
            <person name="Singh A."/>
            <person name="Wilkins M.J."/>
            <person name="Karaoz U."/>
            <person name="Brodie E.L."/>
            <person name="Williams K.H."/>
            <person name="Hubbard S.S."/>
            <person name="Banfield J.F."/>
        </authorList>
    </citation>
    <scope>NUCLEOTIDE SEQUENCE [LARGE SCALE GENOMIC DNA]</scope>
</reference>
<dbReference type="InterPro" id="IPR013762">
    <property type="entry name" value="Integrase-like_cat_sf"/>
</dbReference>
<comment type="caution">
    <text evidence="8">The sequence shown here is derived from an EMBL/GenBank/DDBJ whole genome shotgun (WGS) entry which is preliminary data.</text>
</comment>
<dbReference type="SUPFAM" id="SSF56349">
    <property type="entry name" value="DNA breaking-rejoining enzymes"/>
    <property type="match status" value="1"/>
</dbReference>